<dbReference type="Proteomes" id="UP000644140">
    <property type="component" value="Chromosome"/>
</dbReference>
<dbReference type="AlphaFoldDB" id="A0A8I1DFS0"/>
<accession>A0A8I1DFS0</accession>
<protein>
    <submittedName>
        <fullName evidence="1">Uncharacterized protein</fullName>
    </submittedName>
</protein>
<gene>
    <name evidence="1" type="ORF">I9054_018385</name>
</gene>
<sequence length="518" mass="54664">MTTLNYTAKFHKTVLAAFIGLVIAQSSFALEAMSDEKLSDTTGEGIALLPTNAYMVFQGAGANQSQDTILTNRSLDTGYIYYVPVGPLSSLVQDTNKDGTVNSSDHSVGKADLYLYGLALSRNATNNANLRLDSGQTNGVANAAIRSWGTATNPWIFNVKTDSNIPDFGTSSGSVTYLNFEAPLYENLYTFASDNKTVTTKPFVNDAGGEDAYNLKLALWADAFVRDQSKPDQDANQFNLGEGFSSTTTGRANRIRLQGVFNGFGLNGSKIQLFQTLGGATNTGGMSAFYNNTLGLAGVIRLNSGDGSKLLGTSAANSWAMPANLMNRVLRLSTQECGVGNLNGCTTGTAQDILSTPAINGGLAPTFSDKEGIYIYNLNTNLVLGSLYQPLILGSDGTNFSLELARIPNKESIYKQIYTDYTGADSSYKGSTCNVYNCGSSSISGYQGSSATHSSISIGTVYSPDAGKTLLADKSAGAVGISFNQLSNASTSNAQNNLGSAVIDGMLIQHMKITTKGL</sequence>
<dbReference type="RefSeq" id="WP_121773912.1">
    <property type="nucleotide sequence ID" value="NZ_CP066121.1"/>
</dbReference>
<dbReference type="EMBL" id="CP092085">
    <property type="protein sequence ID" value="UUN97285.1"/>
    <property type="molecule type" value="Genomic_DNA"/>
</dbReference>
<reference evidence="1" key="1">
    <citation type="submission" date="2022-02" db="EMBL/GenBank/DDBJ databases">
        <title>Characterization of Tn125 harboring carbapenem-resistant Acinetobacter bereziniae clinical isolates.</title>
        <authorList>
            <person name="Wong N.-K."/>
            <person name="Pan Q."/>
        </authorList>
    </citation>
    <scope>NUCLEOTIDE SEQUENCE</scope>
    <source>
        <strain evidence="1">GD03393</strain>
    </source>
</reference>
<name>A0A8I1DFS0_ACIBZ</name>
<evidence type="ECO:0000313" key="1">
    <source>
        <dbReference type="EMBL" id="UUN97285.1"/>
    </source>
</evidence>
<evidence type="ECO:0000313" key="2">
    <source>
        <dbReference type="Proteomes" id="UP000644140"/>
    </source>
</evidence>
<proteinExistence type="predicted"/>
<organism evidence="1 2">
    <name type="scientific">Acinetobacter bereziniae</name>
    <name type="common">Acinetobacter genomosp. 10</name>
    <dbReference type="NCBI Taxonomy" id="106648"/>
    <lineage>
        <taxon>Bacteria</taxon>
        <taxon>Pseudomonadati</taxon>
        <taxon>Pseudomonadota</taxon>
        <taxon>Gammaproteobacteria</taxon>
        <taxon>Moraxellales</taxon>
        <taxon>Moraxellaceae</taxon>
        <taxon>Acinetobacter</taxon>
    </lineage>
</organism>